<evidence type="ECO:0000313" key="2">
    <source>
        <dbReference type="EMBL" id="ATY64960.1"/>
    </source>
</evidence>
<feature type="transmembrane region" description="Helical" evidence="1">
    <location>
        <begin position="17"/>
        <end position="35"/>
    </location>
</feature>
<dbReference type="AlphaFoldDB" id="A0A2H4SPD4"/>
<feature type="transmembrane region" description="Helical" evidence="1">
    <location>
        <begin position="138"/>
        <end position="159"/>
    </location>
</feature>
<keyword evidence="1" id="KW-0812">Transmembrane</keyword>
<keyword evidence="1" id="KW-1133">Transmembrane helix</keyword>
<organism evidence="2 3">
    <name type="scientific">Cordyceps militaris</name>
    <name type="common">Caterpillar fungus</name>
    <name type="synonym">Clavaria militaris</name>
    <dbReference type="NCBI Taxonomy" id="73501"/>
    <lineage>
        <taxon>Eukaryota</taxon>
        <taxon>Fungi</taxon>
        <taxon>Dikarya</taxon>
        <taxon>Ascomycota</taxon>
        <taxon>Pezizomycotina</taxon>
        <taxon>Sordariomycetes</taxon>
        <taxon>Hypocreomycetidae</taxon>
        <taxon>Hypocreales</taxon>
        <taxon>Cordycipitaceae</taxon>
        <taxon>Cordyceps</taxon>
    </lineage>
</organism>
<dbReference type="VEuPathDB" id="FungiDB:A9K55_005340"/>
<dbReference type="Proteomes" id="UP000323067">
    <property type="component" value="Chromosome v"/>
</dbReference>
<feature type="transmembrane region" description="Helical" evidence="1">
    <location>
        <begin position="81"/>
        <end position="100"/>
    </location>
</feature>
<protein>
    <submittedName>
        <fullName evidence="2">Uncharacterized protein</fullName>
    </submittedName>
</protein>
<feature type="transmembrane region" description="Helical" evidence="1">
    <location>
        <begin position="41"/>
        <end position="60"/>
    </location>
</feature>
<sequence>MSTHAAPMATGQALARALGWATSIAAMVVMGFVANRWPAKIGSIAGGMVGVAMALLNDSWQMLSIANRAVGFAPLSPQRAMLHDMVAMAICMGGLVLVIFTGTSPDTTDASYDVRYALDNAPYGAAFTLRRLMNAAHWFLVGVILWRFVFAVWGCYDCVKMATPEQQRLRYRRQMEEAQAYDA</sequence>
<evidence type="ECO:0000313" key="3">
    <source>
        <dbReference type="Proteomes" id="UP000323067"/>
    </source>
</evidence>
<proteinExistence type="predicted"/>
<reference evidence="2 3" key="1">
    <citation type="journal article" date="2017" name="BMC Genomics">
        <title>Chromosome level assembly and secondary metabolite potential of the parasitic fungus Cordyceps militaris.</title>
        <authorList>
            <person name="Kramer G.J."/>
            <person name="Nodwell J.R."/>
        </authorList>
    </citation>
    <scope>NUCLEOTIDE SEQUENCE [LARGE SCALE GENOMIC DNA]</scope>
    <source>
        <strain evidence="2 3">ATCC 34164</strain>
    </source>
</reference>
<dbReference type="VEuPathDB" id="FungiDB:CCM_08082"/>
<dbReference type="EMBL" id="CP023325">
    <property type="protein sequence ID" value="ATY64960.1"/>
    <property type="molecule type" value="Genomic_DNA"/>
</dbReference>
<keyword evidence="1" id="KW-0472">Membrane</keyword>
<name>A0A2H4SPD4_CORMI</name>
<dbReference type="OrthoDB" id="4940254at2759"/>
<evidence type="ECO:0000256" key="1">
    <source>
        <dbReference type="SAM" id="Phobius"/>
    </source>
</evidence>
<gene>
    <name evidence="2" type="ORF">A9K55_005340</name>
</gene>
<accession>A0A2H4SPD4</accession>